<dbReference type="RefSeq" id="WP_184364405.1">
    <property type="nucleotide sequence ID" value="NZ_BAAAKM010000086.1"/>
</dbReference>
<gene>
    <name evidence="2" type="ORF">HNR07_001912</name>
</gene>
<feature type="region of interest" description="Disordered" evidence="1">
    <location>
        <begin position="65"/>
        <end position="89"/>
    </location>
</feature>
<name>A0A840WFP4_9ACTN</name>
<dbReference type="AlphaFoldDB" id="A0A840WFP4"/>
<feature type="compositionally biased region" description="Low complexity" evidence="1">
    <location>
        <begin position="68"/>
        <end position="89"/>
    </location>
</feature>
<evidence type="ECO:0000256" key="1">
    <source>
        <dbReference type="SAM" id="MobiDB-lite"/>
    </source>
</evidence>
<dbReference type="Proteomes" id="UP000579647">
    <property type="component" value="Unassembled WGS sequence"/>
</dbReference>
<sequence>MANEDRADPLSVPQSRAAADQAFAELVEQQQRTIGQIETITRHARHVLAAQERLADAEAAHRLTHLRSSMSEEGAGSAAAAESDASCLE</sequence>
<evidence type="ECO:0000313" key="3">
    <source>
        <dbReference type="Proteomes" id="UP000579647"/>
    </source>
</evidence>
<organism evidence="2 3">
    <name type="scientific">Nocardiopsis metallicus</name>
    <dbReference type="NCBI Taxonomy" id="179819"/>
    <lineage>
        <taxon>Bacteria</taxon>
        <taxon>Bacillati</taxon>
        <taxon>Actinomycetota</taxon>
        <taxon>Actinomycetes</taxon>
        <taxon>Streptosporangiales</taxon>
        <taxon>Nocardiopsidaceae</taxon>
        <taxon>Nocardiopsis</taxon>
    </lineage>
</organism>
<evidence type="ECO:0000313" key="2">
    <source>
        <dbReference type="EMBL" id="MBB5490775.1"/>
    </source>
</evidence>
<keyword evidence="3" id="KW-1185">Reference proteome</keyword>
<comment type="caution">
    <text evidence="2">The sequence shown here is derived from an EMBL/GenBank/DDBJ whole genome shotgun (WGS) entry which is preliminary data.</text>
</comment>
<protein>
    <submittedName>
        <fullName evidence="2">Uncharacterized protein</fullName>
    </submittedName>
</protein>
<reference evidence="2 3" key="1">
    <citation type="submission" date="2020-08" db="EMBL/GenBank/DDBJ databases">
        <title>Sequencing the genomes of 1000 actinobacteria strains.</title>
        <authorList>
            <person name="Klenk H.-P."/>
        </authorList>
    </citation>
    <scope>NUCLEOTIDE SEQUENCE [LARGE SCALE GENOMIC DNA]</scope>
    <source>
        <strain evidence="2 3">DSM 44598</strain>
    </source>
</reference>
<accession>A0A840WFP4</accession>
<dbReference type="EMBL" id="JACHDO010000001">
    <property type="protein sequence ID" value="MBB5490775.1"/>
    <property type="molecule type" value="Genomic_DNA"/>
</dbReference>
<proteinExistence type="predicted"/>